<dbReference type="InterPro" id="IPR040976">
    <property type="entry name" value="Pkinase_fungal"/>
</dbReference>
<dbReference type="AlphaFoldDB" id="A0A1X6N7E5"/>
<feature type="domain" description="Fungal-type protein kinase" evidence="2">
    <location>
        <begin position="499"/>
        <end position="639"/>
    </location>
</feature>
<name>A0A1X6N7E5_9APHY</name>
<reference evidence="3 4" key="1">
    <citation type="submission" date="2017-04" db="EMBL/GenBank/DDBJ databases">
        <title>Genome Sequence of the Model Brown-Rot Fungus Postia placenta SB12.</title>
        <authorList>
            <consortium name="DOE Joint Genome Institute"/>
            <person name="Gaskell J."/>
            <person name="Kersten P."/>
            <person name="Larrondo L.F."/>
            <person name="Canessa P."/>
            <person name="Martinez D."/>
            <person name="Hibbett D."/>
            <person name="Schmoll M."/>
            <person name="Kubicek C.P."/>
            <person name="Martinez A.T."/>
            <person name="Yadav J."/>
            <person name="Master E."/>
            <person name="Magnuson J.K."/>
            <person name="James T."/>
            <person name="Yaver D."/>
            <person name="Berka R."/>
            <person name="Labutti K."/>
            <person name="Lipzen A."/>
            <person name="Aerts A."/>
            <person name="Barry K."/>
            <person name="Henrissat B."/>
            <person name="Blanchette R."/>
            <person name="Grigoriev I."/>
            <person name="Cullen D."/>
        </authorList>
    </citation>
    <scope>NUCLEOTIDE SEQUENCE [LARGE SCALE GENOMIC DNA]</scope>
    <source>
        <strain evidence="3 4">MAD-698-R-SB12</strain>
    </source>
</reference>
<dbReference type="SUPFAM" id="SSF56112">
    <property type="entry name" value="Protein kinase-like (PK-like)"/>
    <property type="match status" value="1"/>
</dbReference>
<evidence type="ECO:0000256" key="1">
    <source>
        <dbReference type="SAM" id="MobiDB-lite"/>
    </source>
</evidence>
<dbReference type="PANTHER" id="PTHR38248">
    <property type="entry name" value="FUNK1 6"/>
    <property type="match status" value="1"/>
</dbReference>
<keyword evidence="4" id="KW-1185">Reference proteome</keyword>
<dbReference type="Proteomes" id="UP000194127">
    <property type="component" value="Unassembled WGS sequence"/>
</dbReference>
<dbReference type="RefSeq" id="XP_024341339.1">
    <property type="nucleotide sequence ID" value="XM_024484822.1"/>
</dbReference>
<sequence length="854" mass="95576">MAVDSYQETPATVETALEFEFVETPRRPSEVLPEEVLPKASGFATVDIPGATNHFDAPRALPRVVAAKDLPSTPPSEPISAPGVQDRSVPVCQFVQDFAPCGDLPDDVLASFASTKFVTKLKADKETDMYVPFCENIQTPLDLSWKNRLGAGVQEKCYRLVAKYTGQNPDNSINKDDGKKKSNIIIYPDRPDARKCYAHADGSYRGVTSWAWASLVVEFKKATTKYLPFGIPSEASHETEAAVPFLPSNPLSKQARGQLIEYATNVLRFQPRQFCFTIVIVGSYARLIRWDRWGAIVSTSFDFINDPGHILFRFLYKYGLMTQAERGYDPTVVEATDQEIEDMNAWKDTATREARLSSYHLEFYETAMDSRWPIYKVIVPEKDLLFTESDEGPNGSFDGIDEDGASAVYTYLTGKPSHTTYSPTGRSTKGSVAYDIRRKRLVFMGETWRVDSPDIKPEHEVYVHLWKHKVRNIDRPLSGGDVRTGDLKDPKNVQRTLTQIYAPVEEEAERPIGRIHYRLICDEVYVNLTHYKHSLSLATALLDALIAHKDAWERAGILHRDISDNNVMLQVDAAGNLVLGILIDWDLSKPKADLPKGPTQVARSGTWQFMSALLLKYPQKRHELSDDIESFVHLLNWLVLRFHEHGLSDDPKGLMDHIINTYDKFHDNNKGEDVGGEGKLLQMQSGSVPFKPVAHRQLKDLLNKVAIMCQNHYNSHSVNEEIEKLSGVVLGSVPQNDQERADERPRDYSADICTMPAETAASRPLATSPDLASHQAIIRIFYEAVITNKSQWVDDSSTKKDQFIFGSYGTEQSLNLTTRSTSKGKRKSEGSISGASKAKRSKTSAAVGSSSSKL</sequence>
<dbReference type="InterPro" id="IPR011009">
    <property type="entry name" value="Kinase-like_dom_sf"/>
</dbReference>
<dbReference type="OrthoDB" id="2802734at2759"/>
<accession>A0A1X6N7E5</accession>
<protein>
    <recommendedName>
        <fullName evidence="2">Fungal-type protein kinase domain-containing protein</fullName>
    </recommendedName>
</protein>
<organism evidence="3 4">
    <name type="scientific">Postia placenta MAD-698-R-SB12</name>
    <dbReference type="NCBI Taxonomy" id="670580"/>
    <lineage>
        <taxon>Eukaryota</taxon>
        <taxon>Fungi</taxon>
        <taxon>Dikarya</taxon>
        <taxon>Basidiomycota</taxon>
        <taxon>Agaricomycotina</taxon>
        <taxon>Agaricomycetes</taxon>
        <taxon>Polyporales</taxon>
        <taxon>Adustoporiaceae</taxon>
        <taxon>Rhodonia</taxon>
    </lineage>
</organism>
<dbReference type="STRING" id="670580.A0A1X6N7E5"/>
<dbReference type="PANTHER" id="PTHR38248:SF2">
    <property type="entry name" value="FUNK1 11"/>
    <property type="match status" value="1"/>
</dbReference>
<feature type="compositionally biased region" description="Low complexity" evidence="1">
    <location>
        <begin position="843"/>
        <end position="854"/>
    </location>
</feature>
<dbReference type="Pfam" id="PF17667">
    <property type="entry name" value="Pkinase_fungal"/>
    <property type="match status" value="2"/>
</dbReference>
<evidence type="ECO:0000313" key="4">
    <source>
        <dbReference type="Proteomes" id="UP000194127"/>
    </source>
</evidence>
<feature type="region of interest" description="Disordered" evidence="1">
    <location>
        <begin position="815"/>
        <end position="854"/>
    </location>
</feature>
<dbReference type="EMBL" id="KZ110594">
    <property type="protein sequence ID" value="OSX64545.1"/>
    <property type="molecule type" value="Genomic_DNA"/>
</dbReference>
<dbReference type="GeneID" id="36329771"/>
<proteinExistence type="predicted"/>
<evidence type="ECO:0000313" key="3">
    <source>
        <dbReference type="EMBL" id="OSX64545.1"/>
    </source>
</evidence>
<dbReference type="Gene3D" id="1.10.510.10">
    <property type="entry name" value="Transferase(Phosphotransferase) domain 1"/>
    <property type="match status" value="1"/>
</dbReference>
<gene>
    <name evidence="3" type="ORF">POSPLADRAFT_1137701</name>
</gene>
<evidence type="ECO:0000259" key="2">
    <source>
        <dbReference type="Pfam" id="PF17667"/>
    </source>
</evidence>
<feature type="domain" description="Fungal-type protein kinase" evidence="2">
    <location>
        <begin position="252"/>
        <end position="339"/>
    </location>
</feature>